<dbReference type="RefSeq" id="WP_197942339.1">
    <property type="nucleotide sequence ID" value="NZ_JAECSB010000102.1"/>
</dbReference>
<dbReference type="AlphaFoldDB" id="A0A8I1DCB0"/>
<gene>
    <name evidence="1" type="ORF">I3517_34595</name>
</gene>
<reference evidence="1 2" key="1">
    <citation type="submission" date="2020-12" db="EMBL/GenBank/DDBJ databases">
        <title>Draft genome sequence of furan degrading bacterial strain FUR100.</title>
        <authorList>
            <person name="Woiski C."/>
        </authorList>
    </citation>
    <scope>NUCLEOTIDE SEQUENCE [LARGE SCALE GENOMIC DNA]</scope>
    <source>
        <strain evidence="1 2">FUR100</strain>
    </source>
</reference>
<comment type="caution">
    <text evidence="1">The sequence shown here is derived from an EMBL/GenBank/DDBJ whole genome shotgun (WGS) entry which is preliminary data.</text>
</comment>
<protein>
    <submittedName>
        <fullName evidence="1">Uncharacterized protein</fullName>
    </submittedName>
</protein>
<sequence>MASINRSLECQTILRRVLIEPPLREMIAPDIHAALARSVPKFRKLNASGYSDGEFTRILGAARADVSATRSRIEFSERILAGNNPKSTEKSLSAIDRAKLRKIASTGIVPRSPAGPSMTWRRRLAQAEQLFLLKRDLVPILILLIALTGRNVETLKDLPAEHQILEGTAVQIQLTKRRRGDQHWHETVTWEIGPPHRELDTPGGLYLLLHRLMTRGRTYTDSTALWSIWRNGIAGGITGTAEHMSPFRASLSDPPLMPSEWAAGHSLLTDPPSETEVGRPLTVTFGRIRTTIEVARVKRLGGHLPSAARSNSVEVLFGNYLRGDASAAEWSAETLTAAIADAESAALDAHVRALAAAGGSLKVVPEAAVPADHEAPWNGCTDPDAHPATGRICRRTTFLDCFHCGNCVITSSHLPAVLGLRQALDERRSVLSESDWWSRYGPVWVTIEYEVLPKFTPGQVSHAELIKPADALLDLVEQPWDIP</sequence>
<organism evidence="1 2">
    <name type="scientific">Rhodococcus erythropolis</name>
    <name type="common">Arthrobacter picolinophilus</name>
    <dbReference type="NCBI Taxonomy" id="1833"/>
    <lineage>
        <taxon>Bacteria</taxon>
        <taxon>Bacillati</taxon>
        <taxon>Actinomycetota</taxon>
        <taxon>Actinomycetes</taxon>
        <taxon>Mycobacteriales</taxon>
        <taxon>Nocardiaceae</taxon>
        <taxon>Rhodococcus</taxon>
        <taxon>Rhodococcus erythropolis group</taxon>
    </lineage>
</organism>
<dbReference type="EMBL" id="JAECSB010000102">
    <property type="protein sequence ID" value="MBH5147738.1"/>
    <property type="molecule type" value="Genomic_DNA"/>
</dbReference>
<evidence type="ECO:0000313" key="2">
    <source>
        <dbReference type="Proteomes" id="UP000627573"/>
    </source>
</evidence>
<evidence type="ECO:0000313" key="1">
    <source>
        <dbReference type="EMBL" id="MBH5147738.1"/>
    </source>
</evidence>
<name>A0A8I1DCB0_RHOER</name>
<keyword evidence="2" id="KW-1185">Reference proteome</keyword>
<proteinExistence type="predicted"/>
<accession>A0A8I1DCB0</accession>
<dbReference type="Proteomes" id="UP000627573">
    <property type="component" value="Unassembled WGS sequence"/>
</dbReference>